<dbReference type="SUPFAM" id="SSF52833">
    <property type="entry name" value="Thioredoxin-like"/>
    <property type="match status" value="1"/>
</dbReference>
<name>A0A0K0XZK4_9GAMM</name>
<dbReference type="PANTHER" id="PTHR43601">
    <property type="entry name" value="THIOREDOXIN, MITOCHONDRIAL"/>
    <property type="match status" value="1"/>
</dbReference>
<proteinExistence type="predicted"/>
<dbReference type="AlphaFoldDB" id="A0A0K0XZK4"/>
<dbReference type="RefSeq" id="WP_169751190.1">
    <property type="nucleotide sequence ID" value="NZ_CP012154.1"/>
</dbReference>
<accession>A0A0K0XZK4</accession>
<dbReference type="Gene3D" id="3.40.30.10">
    <property type="entry name" value="Glutaredoxin"/>
    <property type="match status" value="1"/>
</dbReference>
<dbReference type="KEGG" id="wma:WM2015_2693"/>
<keyword evidence="2" id="KW-1185">Reference proteome</keyword>
<evidence type="ECO:0000313" key="1">
    <source>
        <dbReference type="EMBL" id="AKS43051.1"/>
    </source>
</evidence>
<gene>
    <name evidence="1" type="ORF">WM2015_2693</name>
</gene>
<dbReference type="STRING" id="1579979.WM2015_2693"/>
<protein>
    <submittedName>
        <fullName evidence="1">Uncharacterized protein</fullName>
    </submittedName>
</protein>
<organism evidence="1 2">
    <name type="scientific">Wenzhouxiangella marina</name>
    <dbReference type="NCBI Taxonomy" id="1579979"/>
    <lineage>
        <taxon>Bacteria</taxon>
        <taxon>Pseudomonadati</taxon>
        <taxon>Pseudomonadota</taxon>
        <taxon>Gammaproteobacteria</taxon>
        <taxon>Chromatiales</taxon>
        <taxon>Wenzhouxiangellaceae</taxon>
        <taxon>Wenzhouxiangella</taxon>
    </lineage>
</organism>
<dbReference type="PANTHER" id="PTHR43601:SF3">
    <property type="entry name" value="THIOREDOXIN, MITOCHONDRIAL"/>
    <property type="match status" value="1"/>
</dbReference>
<dbReference type="GO" id="GO:0045454">
    <property type="term" value="P:cell redox homeostasis"/>
    <property type="evidence" value="ECO:0007669"/>
    <property type="project" value="TreeGrafter"/>
</dbReference>
<sequence length="128" mass="14477">MSNRSLQFVLMLLLLSPFGAQAQNIPYLDGSQYSETVHNGPPTVVFFRASWCGPCNSMIGSLESLAARYQGRVRFLQVDVEDNYGLQRQLGFREVPHLLFYKNGQLWTQLTGAHSIDRIEGQLQSILQ</sequence>
<dbReference type="PROSITE" id="PS51352">
    <property type="entry name" value="THIOREDOXIN_2"/>
    <property type="match status" value="1"/>
</dbReference>
<dbReference type="InterPro" id="IPR013766">
    <property type="entry name" value="Thioredoxin_domain"/>
</dbReference>
<dbReference type="InterPro" id="IPR036249">
    <property type="entry name" value="Thioredoxin-like_sf"/>
</dbReference>
<evidence type="ECO:0000313" key="2">
    <source>
        <dbReference type="Proteomes" id="UP000066624"/>
    </source>
</evidence>
<dbReference type="CDD" id="cd02947">
    <property type="entry name" value="TRX_family"/>
    <property type="match status" value="1"/>
</dbReference>
<dbReference type="Pfam" id="PF00085">
    <property type="entry name" value="Thioredoxin"/>
    <property type="match status" value="1"/>
</dbReference>
<dbReference type="EMBL" id="CP012154">
    <property type="protein sequence ID" value="AKS43051.1"/>
    <property type="molecule type" value="Genomic_DNA"/>
</dbReference>
<reference evidence="1 2" key="1">
    <citation type="submission" date="2015-07" db="EMBL/GenBank/DDBJ databases">
        <authorList>
            <person name="Noorani M."/>
        </authorList>
    </citation>
    <scope>NUCLEOTIDE SEQUENCE [LARGE SCALE GENOMIC DNA]</scope>
    <source>
        <strain evidence="1 2">KCTC 42284</strain>
    </source>
</reference>
<dbReference type="Proteomes" id="UP000066624">
    <property type="component" value="Chromosome"/>
</dbReference>